<dbReference type="AlphaFoldDB" id="Q6BQF0"/>
<evidence type="ECO:0000313" key="5">
    <source>
        <dbReference type="Proteomes" id="UP000000599"/>
    </source>
</evidence>
<protein>
    <submittedName>
        <fullName evidence="4">DEHA2E05698p</fullName>
    </submittedName>
</protein>
<dbReference type="EMBL" id="CR382137">
    <property type="protein sequence ID" value="CAG87797.1"/>
    <property type="molecule type" value="Genomic_DNA"/>
</dbReference>
<keyword evidence="5" id="KW-1185">Reference proteome</keyword>
<dbReference type="GO" id="GO:0005739">
    <property type="term" value="C:mitochondrion"/>
    <property type="evidence" value="ECO:0007669"/>
    <property type="project" value="TreeGrafter"/>
</dbReference>
<name>Q6BQF0_DEBHA</name>
<feature type="region of interest" description="Disordered" evidence="3">
    <location>
        <begin position="134"/>
        <end position="154"/>
    </location>
</feature>
<evidence type="ECO:0000256" key="3">
    <source>
        <dbReference type="SAM" id="MobiDB-lite"/>
    </source>
</evidence>
<evidence type="ECO:0000256" key="1">
    <source>
        <dbReference type="ARBA" id="ARBA00007584"/>
    </source>
</evidence>
<dbReference type="PANTHER" id="PTHR12499">
    <property type="entry name" value="OPTIC ATROPHY 3 PROTEIN OPA3"/>
    <property type="match status" value="1"/>
</dbReference>
<proteinExistence type="inferred from homology"/>
<dbReference type="GeneID" id="2902366"/>
<organism evidence="4 5">
    <name type="scientific">Debaryomyces hansenii (strain ATCC 36239 / CBS 767 / BCRC 21394 / JCM 1990 / NBRC 0083 / IGC 2968)</name>
    <name type="common">Yeast</name>
    <name type="synonym">Torulaspora hansenii</name>
    <dbReference type="NCBI Taxonomy" id="284592"/>
    <lineage>
        <taxon>Eukaryota</taxon>
        <taxon>Fungi</taxon>
        <taxon>Dikarya</taxon>
        <taxon>Ascomycota</taxon>
        <taxon>Saccharomycotina</taxon>
        <taxon>Pichiomycetes</taxon>
        <taxon>Debaryomycetaceae</taxon>
        <taxon>Debaryomyces</taxon>
    </lineage>
</organism>
<dbReference type="HOGENOM" id="CLU_074707_3_2_1"/>
<sequence>MSGLALKFTSLLIRTVAKPISNSIKAQAKEHENFRRKCIWFAQMMHHTDLKMRMNLVGEKKIKIRPLNDNKAIEKGANFLSEMFVFSVAGSLILFESFRSRKKTNLEKSNVQDDITFLQDEIVALQHELEEMKTKLVERPTNGPANKAADASAK</sequence>
<dbReference type="OrthoDB" id="2129069at2759"/>
<dbReference type="VEuPathDB" id="FungiDB:DEHA2E05698g"/>
<evidence type="ECO:0000256" key="2">
    <source>
        <dbReference type="ARBA" id="ARBA00023054"/>
    </source>
</evidence>
<keyword evidence="2" id="KW-0175">Coiled coil</keyword>
<dbReference type="STRING" id="284592.Q6BQF0"/>
<dbReference type="PANTHER" id="PTHR12499:SF0">
    <property type="entry name" value="OPTIC ATROPHY 3 PROTEIN"/>
    <property type="match status" value="1"/>
</dbReference>
<dbReference type="InterPro" id="IPR010754">
    <property type="entry name" value="OPA3-like"/>
</dbReference>
<comment type="similarity">
    <text evidence="1">Belongs to the OPA3 family.</text>
</comment>
<dbReference type="RefSeq" id="XP_459570.1">
    <property type="nucleotide sequence ID" value="XM_459570.1"/>
</dbReference>
<dbReference type="InParanoid" id="Q6BQF0"/>
<gene>
    <name evidence="4" type="ordered locus">DEHA2E05698g</name>
</gene>
<reference evidence="4 5" key="1">
    <citation type="journal article" date="2004" name="Nature">
        <title>Genome evolution in yeasts.</title>
        <authorList>
            <consortium name="Genolevures"/>
            <person name="Dujon B."/>
            <person name="Sherman D."/>
            <person name="Fischer G."/>
            <person name="Durrens P."/>
            <person name="Casaregola S."/>
            <person name="Lafontaine I."/>
            <person name="de Montigny J."/>
            <person name="Marck C."/>
            <person name="Neuveglise C."/>
            <person name="Talla E."/>
            <person name="Goffard N."/>
            <person name="Frangeul L."/>
            <person name="Aigle M."/>
            <person name="Anthouard V."/>
            <person name="Babour A."/>
            <person name="Barbe V."/>
            <person name="Barnay S."/>
            <person name="Blanchin S."/>
            <person name="Beckerich J.M."/>
            <person name="Beyne E."/>
            <person name="Bleykasten C."/>
            <person name="Boisrame A."/>
            <person name="Boyer J."/>
            <person name="Cattolico L."/>
            <person name="Confanioleri F."/>
            <person name="de Daruvar A."/>
            <person name="Despons L."/>
            <person name="Fabre E."/>
            <person name="Fairhead C."/>
            <person name="Ferry-Dumazet H."/>
            <person name="Groppi A."/>
            <person name="Hantraye F."/>
            <person name="Hennequin C."/>
            <person name="Jauniaux N."/>
            <person name="Joyet P."/>
            <person name="Kachouri R."/>
            <person name="Kerrest A."/>
            <person name="Koszul R."/>
            <person name="Lemaire M."/>
            <person name="Lesur I."/>
            <person name="Ma L."/>
            <person name="Muller H."/>
            <person name="Nicaud J.M."/>
            <person name="Nikolski M."/>
            <person name="Oztas S."/>
            <person name="Ozier-Kalogeropoulos O."/>
            <person name="Pellenz S."/>
            <person name="Potier S."/>
            <person name="Richard G.F."/>
            <person name="Straub M.L."/>
            <person name="Suleau A."/>
            <person name="Swennene D."/>
            <person name="Tekaia F."/>
            <person name="Wesolowski-Louvel M."/>
            <person name="Westhof E."/>
            <person name="Wirth B."/>
            <person name="Zeniou-Meyer M."/>
            <person name="Zivanovic I."/>
            <person name="Bolotin-Fukuhara M."/>
            <person name="Thierry A."/>
            <person name="Bouchier C."/>
            <person name="Caudron B."/>
            <person name="Scarpelli C."/>
            <person name="Gaillardin C."/>
            <person name="Weissenbach J."/>
            <person name="Wincker P."/>
            <person name="Souciet J.L."/>
        </authorList>
    </citation>
    <scope>NUCLEOTIDE SEQUENCE [LARGE SCALE GENOMIC DNA]</scope>
    <source>
        <strain evidence="5">ATCC 36239 / CBS 767 / BCRC 21394 / JCM 1990 / NBRC 0083 / IGC 2968</strain>
    </source>
</reference>
<evidence type="ECO:0000313" key="4">
    <source>
        <dbReference type="EMBL" id="CAG87797.1"/>
    </source>
</evidence>
<dbReference type="GO" id="GO:0019216">
    <property type="term" value="P:regulation of lipid metabolic process"/>
    <property type="evidence" value="ECO:0007669"/>
    <property type="project" value="TreeGrafter"/>
</dbReference>
<dbReference type="Proteomes" id="UP000000599">
    <property type="component" value="Chromosome E"/>
</dbReference>
<accession>Q6BQF0</accession>
<dbReference type="eggNOG" id="KOG3335">
    <property type="taxonomic scope" value="Eukaryota"/>
</dbReference>
<dbReference type="Pfam" id="PF07047">
    <property type="entry name" value="OPA3"/>
    <property type="match status" value="1"/>
</dbReference>
<dbReference type="KEGG" id="dha:DEHA2E05698g"/>
<dbReference type="OMA" id="WAEFEGT"/>